<gene>
    <name evidence="1" type="ORF">D6D85_06135</name>
</gene>
<keyword evidence="2" id="KW-1185">Reference proteome</keyword>
<proteinExistence type="predicted"/>
<protein>
    <submittedName>
        <fullName evidence="1">Uncharacterized protein</fullName>
    </submittedName>
</protein>
<dbReference type="EMBL" id="RCOS01000074">
    <property type="protein sequence ID" value="RSN75419.1"/>
    <property type="molecule type" value="Genomic_DNA"/>
</dbReference>
<organism evidence="1 2">
    <name type="scientific">Candidatus Methanodesulfokora washburnensis</name>
    <dbReference type="NCBI Taxonomy" id="2478471"/>
    <lineage>
        <taxon>Archaea</taxon>
        <taxon>Thermoproteota</taxon>
        <taxon>Candidatus Korarchaeia</taxon>
        <taxon>Candidatus Korarchaeia incertae sedis</taxon>
        <taxon>Candidatus Methanodesulfokora</taxon>
    </lineage>
</organism>
<comment type="caution">
    <text evidence="1">The sequence shown here is derived from an EMBL/GenBank/DDBJ whole genome shotgun (WGS) entry which is preliminary data.</text>
</comment>
<evidence type="ECO:0000313" key="1">
    <source>
        <dbReference type="EMBL" id="RSN75419.1"/>
    </source>
</evidence>
<dbReference type="Proteomes" id="UP000277582">
    <property type="component" value="Unassembled WGS sequence"/>
</dbReference>
<reference evidence="1 2" key="1">
    <citation type="submission" date="2018-10" db="EMBL/GenBank/DDBJ databases">
        <title>Co-occurring genomic capacity for anaerobic methane metabolism and dissimilatory sulfite reduction discovered in the Korarchaeota.</title>
        <authorList>
            <person name="Mckay L.J."/>
            <person name="Dlakic M."/>
            <person name="Fields M.W."/>
            <person name="Delmont T.O."/>
            <person name="Eren A.M."/>
            <person name="Jay Z.J."/>
            <person name="Klingelsmith K.B."/>
            <person name="Rusch D.B."/>
            <person name="Inskeep W.P."/>
        </authorList>
    </citation>
    <scope>NUCLEOTIDE SEQUENCE [LARGE SCALE GENOMIC DNA]</scope>
    <source>
        <strain evidence="1 2">MDKW</strain>
    </source>
</reference>
<name>A0A3R9QYY2_9CREN</name>
<dbReference type="AlphaFoldDB" id="A0A3R9QYY2"/>
<evidence type="ECO:0000313" key="2">
    <source>
        <dbReference type="Proteomes" id="UP000277582"/>
    </source>
</evidence>
<sequence length="91" mass="11070">MYRRRMVRPKYALIAKLEDKWIVTSRFPDLESCEKARKDLVHPAAARMESACVPITDPRVIAYYEMVNRERRRRRLRMLRPDELIAWPPKW</sequence>
<accession>A0A3R9QYY2</accession>